<reference evidence="3" key="1">
    <citation type="journal article" date="2015" name="J. Biotechnol.">
        <title>Complete genome sequence of Haloferax gibbonsii strain ARA6, a potential producer of polyhydroxyalkanoates and halocins isolated from Araruama, Rio de Janeiro, Brasil.</title>
        <authorList>
            <person name="Pinto L.H."/>
            <person name="D'Alincourt Carvalho-Assef A.P."/>
            <person name="Vieira R.P."/>
            <person name="Clementino M.M."/>
            <person name="Albano R.M."/>
        </authorList>
    </citation>
    <scope>NUCLEOTIDE SEQUENCE [LARGE SCALE GENOMIC DNA]</scope>
    <source>
        <strain evidence="3">ARA6</strain>
        <plasmid evidence="3">Plasmid pHG1</plasmid>
    </source>
</reference>
<feature type="transmembrane region" description="Helical" evidence="1">
    <location>
        <begin position="154"/>
        <end position="174"/>
    </location>
</feature>
<keyword evidence="2" id="KW-0614">Plasmid</keyword>
<geneLocation type="plasmid" evidence="2 3">
    <name>pHG1</name>
</geneLocation>
<evidence type="ECO:0000256" key="1">
    <source>
        <dbReference type="SAM" id="Phobius"/>
    </source>
</evidence>
<feature type="transmembrane region" description="Helical" evidence="1">
    <location>
        <begin position="73"/>
        <end position="97"/>
    </location>
</feature>
<keyword evidence="1" id="KW-1133">Transmembrane helix</keyword>
<sequence>MTSTTKPTVDLDRGSAQALAIRLRAVPALAWIAAAVGGFLGSVPLGLMMQYGNPEPLITLALPMMYGLPGPDLLAGWAIHQFHGVTLAVMYVAAVQWEPLTEYAKTLRGAVVLAVVVGTVSTVLLSVLLMPLWLGAVGYPFTPAFPDLTMPEKFWSILGHVIYALPATVGYALVMRR</sequence>
<evidence type="ECO:0000313" key="3">
    <source>
        <dbReference type="Proteomes" id="UP000066124"/>
    </source>
</evidence>
<dbReference type="RefSeq" id="WP_050460120.1">
    <property type="nucleotide sequence ID" value="NZ_CP011948.1"/>
</dbReference>
<dbReference type="Proteomes" id="UP000066124">
    <property type="component" value="Plasmid pHG1"/>
</dbReference>
<feature type="transmembrane region" description="Helical" evidence="1">
    <location>
        <begin position="109"/>
        <end position="134"/>
    </location>
</feature>
<evidence type="ECO:0008006" key="4">
    <source>
        <dbReference type="Google" id="ProtNLM"/>
    </source>
</evidence>
<dbReference type="PATRIC" id="fig|35746.4.peg.3506"/>
<dbReference type="EMBL" id="CP011948">
    <property type="protein sequence ID" value="AKU09348.1"/>
    <property type="molecule type" value="Genomic_DNA"/>
</dbReference>
<dbReference type="GeneID" id="25247534"/>
<keyword evidence="1" id="KW-0472">Membrane</keyword>
<feature type="transmembrane region" description="Helical" evidence="1">
    <location>
        <begin position="28"/>
        <end position="53"/>
    </location>
</feature>
<dbReference type="AlphaFoldDB" id="A0A0K1IYH1"/>
<organism evidence="2 3">
    <name type="scientific">Haloferax gibbonsii</name>
    <dbReference type="NCBI Taxonomy" id="35746"/>
    <lineage>
        <taxon>Archaea</taxon>
        <taxon>Methanobacteriati</taxon>
        <taxon>Methanobacteriota</taxon>
        <taxon>Stenosarchaea group</taxon>
        <taxon>Halobacteria</taxon>
        <taxon>Halobacteriales</taxon>
        <taxon>Haloferacaceae</taxon>
        <taxon>Haloferax</taxon>
    </lineage>
</organism>
<name>A0A0K1IYH1_HALGI</name>
<dbReference type="KEGG" id="hgi:ABY42_16240"/>
<accession>A0A0K1IYH1</accession>
<proteinExistence type="predicted"/>
<evidence type="ECO:0000313" key="2">
    <source>
        <dbReference type="EMBL" id="AKU09348.1"/>
    </source>
</evidence>
<protein>
    <recommendedName>
        <fullName evidence="4">Histidine kinase</fullName>
    </recommendedName>
</protein>
<gene>
    <name evidence="2" type="ORF">ABY42_16240</name>
</gene>
<keyword evidence="1" id="KW-0812">Transmembrane</keyword>